<dbReference type="EMBL" id="CM001368">
    <property type="protein sequence ID" value="EHJ47055.1"/>
    <property type="molecule type" value="Genomic_DNA"/>
</dbReference>
<sequence length="234" mass="25807">MNCSGFWGGSWKRKRRIGRTEPVFSAPCDNYPSVISHRRAAGGQAGRLVACWPFLQFPPLPLKQPPAPAWDPTPSPARPWRRGEGRISDGVPVALSRTSLAALGPVFIFFLRHGTAATHACQPPMQRGRTVFPSIPPFPPAVNIACGAVLEASNPGLGRLRTDFVGKNFRQRALASDFFTARGLPFRLKPLAVPRIPKILESYKSNKRLARSMLTSRQKKKRGLPHSNNTVRGR</sequence>
<evidence type="ECO:0000256" key="1">
    <source>
        <dbReference type="SAM" id="MobiDB-lite"/>
    </source>
</evidence>
<dbReference type="AlphaFoldDB" id="G7Q639"/>
<keyword evidence="3" id="KW-1185">Reference proteome</keyword>
<evidence type="ECO:0000313" key="3">
    <source>
        <dbReference type="Proteomes" id="UP000004662"/>
    </source>
</evidence>
<dbReference type="STRING" id="694327.DFW101_1042"/>
<name>G7Q639_9BACT</name>
<dbReference type="HOGENOM" id="CLU_1183515_0_0_7"/>
<protein>
    <submittedName>
        <fullName evidence="2">Uncharacterized protein</fullName>
    </submittedName>
</protein>
<gene>
    <name evidence="2" type="ORF">DFW101_1042</name>
</gene>
<proteinExistence type="predicted"/>
<accession>G7Q639</accession>
<reference evidence="3" key="1">
    <citation type="journal article" date="2015" name="Genome Announc.">
        <title>High-Quality Draft Genome Sequence of Desulfovibrio carbinoliphilus FW-101-2B, an Organic Acid-Oxidizing Sulfate-Reducing Bacterium Isolated from Uranium(VI)-Contaminated Groundwater.</title>
        <authorList>
            <person name="Ramsay B.D."/>
            <person name="Hwang C."/>
            <person name="Woo H.L."/>
            <person name="Carroll S.L."/>
            <person name="Lucas S."/>
            <person name="Han J."/>
            <person name="Lapidus A.L."/>
            <person name="Cheng J.F."/>
            <person name="Goodwin L.A."/>
            <person name="Pitluck S."/>
            <person name="Peters L."/>
            <person name="Chertkov O."/>
            <person name="Held B."/>
            <person name="Detter J.C."/>
            <person name="Han C.S."/>
            <person name="Tapia R."/>
            <person name="Land M.L."/>
            <person name="Hauser L.J."/>
            <person name="Kyrpides N.C."/>
            <person name="Ivanova N.N."/>
            <person name="Mikhailova N."/>
            <person name="Pagani I."/>
            <person name="Woyke T."/>
            <person name="Arkin A.P."/>
            <person name="Dehal P."/>
            <person name="Chivian D."/>
            <person name="Criddle C.S."/>
            <person name="Wu W."/>
            <person name="Chakraborty R."/>
            <person name="Hazen T.C."/>
            <person name="Fields M.W."/>
        </authorList>
    </citation>
    <scope>NUCLEOTIDE SEQUENCE [LARGE SCALE GENOMIC DNA]</scope>
    <source>
        <strain evidence="3">FW-101-2B</strain>
    </source>
</reference>
<feature type="region of interest" description="Disordered" evidence="1">
    <location>
        <begin position="213"/>
        <end position="234"/>
    </location>
</feature>
<organism evidence="2 3">
    <name type="scientific">Solidesulfovibrio carbinoliphilus subsp. oakridgensis</name>
    <dbReference type="NCBI Taxonomy" id="694327"/>
    <lineage>
        <taxon>Bacteria</taxon>
        <taxon>Pseudomonadati</taxon>
        <taxon>Thermodesulfobacteriota</taxon>
        <taxon>Desulfovibrionia</taxon>
        <taxon>Desulfovibrionales</taxon>
        <taxon>Desulfovibrionaceae</taxon>
        <taxon>Solidesulfovibrio</taxon>
    </lineage>
</organism>
<evidence type="ECO:0000313" key="2">
    <source>
        <dbReference type="EMBL" id="EHJ47055.1"/>
    </source>
</evidence>
<dbReference type="Proteomes" id="UP000004662">
    <property type="component" value="Chromosome"/>
</dbReference>